<proteinExistence type="predicted"/>
<reference evidence="2" key="1">
    <citation type="submission" date="2017-02" db="EMBL/GenBank/DDBJ databases">
        <authorList>
            <person name="Varghese N."/>
            <person name="Submissions S."/>
        </authorList>
    </citation>
    <scope>NUCLEOTIDE SEQUENCE [LARGE SCALE GENOMIC DNA]</scope>
    <source>
        <strain evidence="2">DSM 23966</strain>
    </source>
</reference>
<keyword evidence="2" id="KW-1185">Reference proteome</keyword>
<dbReference type="EMBL" id="FUYJ01000009">
    <property type="protein sequence ID" value="SKB05211.1"/>
    <property type="molecule type" value="Genomic_DNA"/>
</dbReference>
<evidence type="ECO:0000313" key="1">
    <source>
        <dbReference type="EMBL" id="SKB05211.1"/>
    </source>
</evidence>
<protein>
    <recommendedName>
        <fullName evidence="3">Replication terminator protein</fullName>
    </recommendedName>
</protein>
<evidence type="ECO:0000313" key="2">
    <source>
        <dbReference type="Proteomes" id="UP000190042"/>
    </source>
</evidence>
<gene>
    <name evidence="1" type="ORF">SAMN04244570_3587</name>
</gene>
<dbReference type="RefSeq" id="WP_078818546.1">
    <property type="nucleotide sequence ID" value="NZ_FUYJ01000009.1"/>
</dbReference>
<organism evidence="1 2">
    <name type="scientific">Sporosarcina newyorkensis</name>
    <dbReference type="NCBI Taxonomy" id="759851"/>
    <lineage>
        <taxon>Bacteria</taxon>
        <taxon>Bacillati</taxon>
        <taxon>Bacillota</taxon>
        <taxon>Bacilli</taxon>
        <taxon>Bacillales</taxon>
        <taxon>Caryophanaceae</taxon>
        <taxon>Sporosarcina</taxon>
    </lineage>
</organism>
<accession>A0A1T4YV93</accession>
<dbReference type="AlphaFoldDB" id="A0A1T4YV93"/>
<dbReference type="Proteomes" id="UP000190042">
    <property type="component" value="Unassembled WGS sequence"/>
</dbReference>
<sequence length="134" mass="14971">MENNIELNKFIGGAVQEKFNVELQRVLDNIADPNTDFKKARKVTLTVSLKPNEKRNLADIKVETKSTIAPPEPIGTEILIGMSNDGKVIGKELMSGMEGQSYFDDKGDVRDDVGEKIEEEQKMKASDKKVVNFK</sequence>
<evidence type="ECO:0008006" key="3">
    <source>
        <dbReference type="Google" id="ProtNLM"/>
    </source>
</evidence>
<name>A0A1T4YV93_9BACL</name>